<feature type="domain" description="TIR" evidence="1">
    <location>
        <begin position="32"/>
        <end position="186"/>
    </location>
</feature>
<organism evidence="2 3">
    <name type="scientific">Lachnoanaerobaculum saburreum</name>
    <dbReference type="NCBI Taxonomy" id="467210"/>
    <lineage>
        <taxon>Bacteria</taxon>
        <taxon>Bacillati</taxon>
        <taxon>Bacillota</taxon>
        <taxon>Clostridia</taxon>
        <taxon>Lachnospirales</taxon>
        <taxon>Lachnospiraceae</taxon>
        <taxon>Lachnoanaerobaculum</taxon>
    </lineage>
</organism>
<sequence length="437" mass="50223">MTDEQKIERRKWLDENFKDNMICNNKKSKEDGTHYVFISYKSDDWEKALKDIVYPLVKDYGLNVYFDREFEDRNDNWVNQFTDNMNEPLCKGVVAFYSKKYTKSYATVMELMYSQTEEASCTYRDDSDKNLNGLPVVFINWDDGSKNVKDYDGKNDTGLGKAYGNGNSAIEKKCFEEYFDQLVERGILKKNIWNNKNNESIPSNKPLLDVAHCKEIANSIKQYKQVNDKEYDGERTLKYIRNSIEDAFGPSVFSQVEEKKTGTGVDTNNTKTTIIKEENNIAQSGVEKIEGMSTKNIEAQNNNQGYTYTIFGKEYNTAVQADFMYDAFEALTNKNPEYARMSTAAKCVSKADDVTDANTKNAKPSYFRACKSFNINGEEYLVGTSYSIYSKLVEIRNMFKACNEDANEFKVNGELLGNINSANWESIINKKFSRNKI</sequence>
<dbReference type="STRING" id="467210.HMPREF1866_02036"/>
<dbReference type="Pfam" id="PF13676">
    <property type="entry name" value="TIR_2"/>
    <property type="match status" value="1"/>
</dbReference>
<evidence type="ECO:0000313" key="2">
    <source>
        <dbReference type="EMBL" id="KXB55496.1"/>
    </source>
</evidence>
<reference evidence="3" key="1">
    <citation type="submission" date="2016-01" db="EMBL/GenBank/DDBJ databases">
        <authorList>
            <person name="Mitreva M."/>
            <person name="Pepin K.H."/>
            <person name="Mihindukulasuriya K.A."/>
            <person name="Fulton R."/>
            <person name="Fronick C."/>
            <person name="O'Laughlin M."/>
            <person name="Miner T."/>
            <person name="Herter B."/>
            <person name="Rosa B.A."/>
            <person name="Cordes M."/>
            <person name="Tomlinson C."/>
            <person name="Wollam A."/>
            <person name="Palsikar V.B."/>
            <person name="Mardis E.R."/>
            <person name="Wilson R.K."/>
        </authorList>
    </citation>
    <scope>NUCLEOTIDE SEQUENCE [LARGE SCALE GENOMIC DNA]</scope>
    <source>
        <strain evidence="3">DNF00896</strain>
    </source>
</reference>
<dbReference type="InterPro" id="IPR000157">
    <property type="entry name" value="TIR_dom"/>
</dbReference>
<protein>
    <recommendedName>
        <fullName evidence="1">TIR domain-containing protein</fullName>
    </recommendedName>
</protein>
<dbReference type="Gene3D" id="3.40.50.10140">
    <property type="entry name" value="Toll/interleukin-1 receptor homology (TIR) domain"/>
    <property type="match status" value="1"/>
</dbReference>
<dbReference type="OrthoDB" id="2056629at2"/>
<dbReference type="RefSeq" id="WP_060931691.1">
    <property type="nucleotide sequence ID" value="NZ_KQ959840.1"/>
</dbReference>
<evidence type="ECO:0000313" key="3">
    <source>
        <dbReference type="Proteomes" id="UP000070394"/>
    </source>
</evidence>
<dbReference type="SUPFAM" id="SSF52200">
    <property type="entry name" value="Toll/Interleukin receptor TIR domain"/>
    <property type="match status" value="1"/>
</dbReference>
<dbReference type="PROSITE" id="PS50104">
    <property type="entry name" value="TIR"/>
    <property type="match status" value="1"/>
</dbReference>
<dbReference type="PATRIC" id="fig|467210.3.peg.2014"/>
<dbReference type="AlphaFoldDB" id="A0A133ZJ69"/>
<name>A0A133ZJ69_9FIRM</name>
<keyword evidence="3" id="KW-1185">Reference proteome</keyword>
<comment type="caution">
    <text evidence="2">The sequence shown here is derived from an EMBL/GenBank/DDBJ whole genome shotgun (WGS) entry which is preliminary data.</text>
</comment>
<proteinExistence type="predicted"/>
<dbReference type="GO" id="GO:0007165">
    <property type="term" value="P:signal transduction"/>
    <property type="evidence" value="ECO:0007669"/>
    <property type="project" value="InterPro"/>
</dbReference>
<dbReference type="Proteomes" id="UP000070394">
    <property type="component" value="Unassembled WGS sequence"/>
</dbReference>
<dbReference type="InterPro" id="IPR035897">
    <property type="entry name" value="Toll_tir_struct_dom_sf"/>
</dbReference>
<dbReference type="EMBL" id="LSDA01000111">
    <property type="protein sequence ID" value="KXB55496.1"/>
    <property type="molecule type" value="Genomic_DNA"/>
</dbReference>
<gene>
    <name evidence="2" type="ORF">HMPREF1866_02036</name>
</gene>
<evidence type="ECO:0000259" key="1">
    <source>
        <dbReference type="PROSITE" id="PS50104"/>
    </source>
</evidence>
<accession>A0A133ZJ69</accession>